<evidence type="ECO:0000313" key="2">
    <source>
        <dbReference type="EMBL" id="RNM01170.1"/>
    </source>
</evidence>
<dbReference type="EMBL" id="RJLN01000005">
    <property type="protein sequence ID" value="RNM01170.1"/>
    <property type="molecule type" value="Genomic_DNA"/>
</dbReference>
<sequence length="129" mass="14718">MTSTNQATVQRYLRFWNTGKPDEQQELATDTFTDDVAYHAVIGVFRGRQALIDFHDQFTGHMTDAVLRHRGEPQLHHDRGRVRWEIEVGDGKSFATGTDVLVFDNDGRISEITAFLDRAPEGFDPHAHH</sequence>
<dbReference type="InterPro" id="IPR032710">
    <property type="entry name" value="NTF2-like_dom_sf"/>
</dbReference>
<evidence type="ECO:0000313" key="3">
    <source>
        <dbReference type="Proteomes" id="UP000280698"/>
    </source>
</evidence>
<dbReference type="Proteomes" id="UP000280698">
    <property type="component" value="Unassembled WGS sequence"/>
</dbReference>
<keyword evidence="3" id="KW-1185">Reference proteome</keyword>
<dbReference type="InterPro" id="IPR037401">
    <property type="entry name" value="SnoaL-like"/>
</dbReference>
<proteinExistence type="predicted"/>
<gene>
    <name evidence="2" type="ORF">EFE23_03280</name>
</gene>
<dbReference type="Gene3D" id="3.10.450.50">
    <property type="match status" value="1"/>
</dbReference>
<evidence type="ECO:0000259" key="1">
    <source>
        <dbReference type="Pfam" id="PF12680"/>
    </source>
</evidence>
<reference evidence="2 3" key="1">
    <citation type="submission" date="2018-11" db="EMBL/GenBank/DDBJ databases">
        <title>Micromonospora sp. PPF5-17, a new actinomycetes isolated from a hot spring soil.</title>
        <authorList>
            <person name="Thawai C."/>
        </authorList>
    </citation>
    <scope>NUCLEOTIDE SEQUENCE [LARGE SCALE GENOMIC DNA]</scope>
    <source>
        <strain evidence="2 3">PPF5-17</strain>
    </source>
</reference>
<accession>A0ABX9WMH7</accession>
<comment type="caution">
    <text evidence="2">The sequence shown here is derived from an EMBL/GenBank/DDBJ whole genome shotgun (WGS) entry which is preliminary data.</text>
</comment>
<organism evidence="2 3">
    <name type="scientific">Micromonospora solifontis</name>
    <dbReference type="NCBI Taxonomy" id="2487138"/>
    <lineage>
        <taxon>Bacteria</taxon>
        <taxon>Bacillati</taxon>
        <taxon>Actinomycetota</taxon>
        <taxon>Actinomycetes</taxon>
        <taxon>Micromonosporales</taxon>
        <taxon>Micromonosporaceae</taxon>
        <taxon>Micromonospora</taxon>
    </lineage>
</organism>
<name>A0ABX9WMH7_9ACTN</name>
<dbReference type="Pfam" id="PF12680">
    <property type="entry name" value="SnoaL_2"/>
    <property type="match status" value="1"/>
</dbReference>
<dbReference type="RefSeq" id="WP_123239376.1">
    <property type="nucleotide sequence ID" value="NZ_JAAHBY010000005.1"/>
</dbReference>
<dbReference type="SUPFAM" id="SSF54427">
    <property type="entry name" value="NTF2-like"/>
    <property type="match status" value="1"/>
</dbReference>
<protein>
    <submittedName>
        <fullName evidence="2">Nuclear transport factor 2 family protein</fullName>
    </submittedName>
</protein>
<feature type="domain" description="SnoaL-like" evidence="1">
    <location>
        <begin position="9"/>
        <end position="111"/>
    </location>
</feature>